<organism evidence="8 9">
    <name type="scientific">Isoalcanivorax pacificus W11-5</name>
    <dbReference type="NCBI Taxonomy" id="391936"/>
    <lineage>
        <taxon>Bacteria</taxon>
        <taxon>Pseudomonadati</taxon>
        <taxon>Pseudomonadota</taxon>
        <taxon>Gammaproteobacteria</taxon>
        <taxon>Oceanospirillales</taxon>
        <taxon>Alcanivoracaceae</taxon>
        <taxon>Isoalcanivorax</taxon>
    </lineage>
</organism>
<dbReference type="RefSeq" id="WP_008737591.1">
    <property type="nucleotide sequence ID" value="NZ_CP004387.1"/>
</dbReference>
<evidence type="ECO:0000256" key="4">
    <source>
        <dbReference type="ARBA" id="ARBA00023004"/>
    </source>
</evidence>
<dbReference type="STRING" id="391936.S7S_08785"/>
<accession>A0A0B4XM06</accession>
<dbReference type="PROSITE" id="PS51296">
    <property type="entry name" value="RIESKE"/>
    <property type="match status" value="1"/>
</dbReference>
<evidence type="ECO:0000256" key="6">
    <source>
        <dbReference type="ARBA" id="ARBA00023063"/>
    </source>
</evidence>
<dbReference type="AlphaFoldDB" id="A0A0B4XM06"/>
<dbReference type="InterPro" id="IPR036922">
    <property type="entry name" value="Rieske_2Fe-2S_sf"/>
</dbReference>
<evidence type="ECO:0000256" key="1">
    <source>
        <dbReference type="ARBA" id="ARBA00022714"/>
    </source>
</evidence>
<dbReference type="GO" id="GO:0008942">
    <property type="term" value="F:nitrite reductase [NAD(P)H] activity"/>
    <property type="evidence" value="ECO:0007669"/>
    <property type="project" value="InterPro"/>
</dbReference>
<dbReference type="GO" id="GO:0051537">
    <property type="term" value="F:2 iron, 2 sulfur cluster binding"/>
    <property type="evidence" value="ECO:0007669"/>
    <property type="project" value="UniProtKB-KW"/>
</dbReference>
<dbReference type="InterPro" id="IPR012748">
    <property type="entry name" value="Rieske-like_NirD"/>
</dbReference>
<keyword evidence="4" id="KW-0408">Iron</keyword>
<keyword evidence="6" id="KW-0534">Nitrate assimilation</keyword>
<evidence type="ECO:0000256" key="5">
    <source>
        <dbReference type="ARBA" id="ARBA00023014"/>
    </source>
</evidence>
<dbReference type="Gene3D" id="2.102.10.10">
    <property type="entry name" value="Rieske [2Fe-2S] iron-sulphur domain"/>
    <property type="match status" value="1"/>
</dbReference>
<keyword evidence="3" id="KW-0560">Oxidoreductase</keyword>
<dbReference type="SUPFAM" id="SSF50022">
    <property type="entry name" value="ISP domain"/>
    <property type="match status" value="1"/>
</dbReference>
<dbReference type="Proteomes" id="UP000006764">
    <property type="component" value="Chromosome"/>
</dbReference>
<dbReference type="PANTHER" id="PTHR40562:SF1">
    <property type="entry name" value="NITRITE REDUCTASE (NADH) SMALL SUBUNIT"/>
    <property type="match status" value="1"/>
</dbReference>
<proteinExistence type="predicted"/>
<evidence type="ECO:0000313" key="9">
    <source>
        <dbReference type="Proteomes" id="UP000006764"/>
    </source>
</evidence>
<dbReference type="NCBIfam" id="TIGR02378">
    <property type="entry name" value="nirD_assim_sml"/>
    <property type="match status" value="1"/>
</dbReference>
<reference evidence="8 9" key="1">
    <citation type="journal article" date="2012" name="J. Bacteriol.">
        <title>Genome sequence of an alkane-degrading bacterium, Alcanivorax pacificus type strain W11-5, isolated from deep sea sediment.</title>
        <authorList>
            <person name="Lai Q."/>
            <person name="Shao Z."/>
        </authorList>
    </citation>
    <scope>NUCLEOTIDE SEQUENCE [LARGE SCALE GENOMIC DNA]</scope>
    <source>
        <strain evidence="8 9">W11-5</strain>
    </source>
</reference>
<dbReference type="HOGENOM" id="CLU_055690_3_0_6"/>
<name>A0A0B4XM06_9GAMM</name>
<keyword evidence="2" id="KW-0479">Metal-binding</keyword>
<keyword evidence="9" id="KW-1185">Reference proteome</keyword>
<gene>
    <name evidence="8" type="ORF">S7S_08785</name>
</gene>
<dbReference type="EMBL" id="CP004387">
    <property type="protein sequence ID" value="AJD48171.1"/>
    <property type="molecule type" value="Genomic_DNA"/>
</dbReference>
<protein>
    <submittedName>
        <fullName evidence="8">Putative nitrate reductase and putative nitrite reductase</fullName>
    </submittedName>
</protein>
<dbReference type="PROSITE" id="PS51300">
    <property type="entry name" value="NIRD"/>
    <property type="match status" value="1"/>
</dbReference>
<keyword evidence="5" id="KW-0411">Iron-sulfur</keyword>
<dbReference type="GO" id="GO:0046872">
    <property type="term" value="F:metal ion binding"/>
    <property type="evidence" value="ECO:0007669"/>
    <property type="project" value="UniProtKB-KW"/>
</dbReference>
<keyword evidence="1" id="KW-0001">2Fe-2S</keyword>
<dbReference type="GO" id="GO:0042128">
    <property type="term" value="P:nitrate assimilation"/>
    <property type="evidence" value="ECO:0007669"/>
    <property type="project" value="UniProtKB-KW"/>
</dbReference>
<dbReference type="OrthoDB" id="516687at2"/>
<sequence>MRDNDMTSDVISGWQDICSVTDIVLDGGIAVQVNGQPVAVFHTVDGFFAVSNRDPFSQRNVLWQGRVGEIRGKLVVAVPGSDRHFCLRTGICLEDMTQALSTWPVTVRDGRLLVSRHARAA</sequence>
<feature type="domain" description="Rieske" evidence="7">
    <location>
        <begin position="15"/>
        <end position="114"/>
    </location>
</feature>
<evidence type="ECO:0000259" key="7">
    <source>
        <dbReference type="PROSITE" id="PS51296"/>
    </source>
</evidence>
<evidence type="ECO:0000256" key="2">
    <source>
        <dbReference type="ARBA" id="ARBA00022723"/>
    </source>
</evidence>
<dbReference type="InterPro" id="IPR017881">
    <property type="entry name" value="NirD"/>
</dbReference>
<evidence type="ECO:0000313" key="8">
    <source>
        <dbReference type="EMBL" id="AJD48171.1"/>
    </source>
</evidence>
<dbReference type="KEGG" id="apac:S7S_08785"/>
<dbReference type="PANTHER" id="PTHR40562">
    <property type="match status" value="1"/>
</dbReference>
<dbReference type="Pfam" id="PF13806">
    <property type="entry name" value="Rieske_2"/>
    <property type="match status" value="1"/>
</dbReference>
<evidence type="ECO:0000256" key="3">
    <source>
        <dbReference type="ARBA" id="ARBA00023002"/>
    </source>
</evidence>
<dbReference type="InterPro" id="IPR017941">
    <property type="entry name" value="Rieske_2Fe-2S"/>
</dbReference>